<evidence type="ECO:0000256" key="16">
    <source>
        <dbReference type="ARBA" id="ARBA00044770"/>
    </source>
</evidence>
<keyword evidence="7" id="KW-0808">Transferase</keyword>
<dbReference type="GO" id="GO:0008658">
    <property type="term" value="F:penicillin binding"/>
    <property type="evidence" value="ECO:0007669"/>
    <property type="project" value="InterPro"/>
</dbReference>
<name>A0A5C7J3K2_9BACT</name>
<sequence length="778" mass="85024">MNTVSMANKLKKYFAGFKIPRSKSDIKKIVLRYTIAVMAIGWIIVGVIFYLFVLKDLPDPRGLKNYGVIPLSSRIYDRKGELLYEIFREQNRTPVKLGDLPKHVPQATLAIEDANFYKHGGISFFGGVLRAAKDMVLRGKAKQGGSTITQQLVKSALLTPERTIQRKLKEAVLAIQIEQMLSKDQILELYLNQVPYGGVSYGIQEASNAYFDKEAKDLTLAEAALLAGLPAAPSAYNPFTHYDRARSRQLSVLKRMQDVGYITQKQREEAEKQEILLNPAGNTIKAPHFVFYVRSILEQEYGKQLVEEGGLIVKTTLDSDIQASAEAILNEEVLKIKRLKVSNGALLVTRPSTGEILSMVGSADFFATGSGTYNVTTAQRQPGSSIKPINYAIGIDRRIVTGASVFNDAPTCFIAAGQPKGYCPVNYDGSYRGAVTLRFALANSLNIPAVKMLAKNGVENFVASSSAFLIDSLKDPKRYGLSLTLGGGEVSMVEMAQAFSAFANEGIPRRLTGILEVTDKNGKVLYKYNDPNLAEDVSKPMDFPNFLAIEGKRAISKEAAFIISHILQDNNSRSAAFGPSSALVVRGKKGVSVKTGTTNDLRDNWTIGYSPNFLVAVWVGNNDNSPMSGLASGITGAAPIWNKVMSRVLENQPDLLARTPEGVVGKQECIIKDPNSQPNPDPSAPQGACNTQFEYFIKGTEGIGAGTTSRELVPVNRDTDVYLPEEGNPAVEMREHTVLWDGLSKYCLDCNHDGEPHTTVIVPPNGIIAPTRSVRREN</sequence>
<dbReference type="GO" id="GO:0071555">
    <property type="term" value="P:cell wall organization"/>
    <property type="evidence" value="ECO:0007669"/>
    <property type="project" value="UniProtKB-KW"/>
</dbReference>
<keyword evidence="11" id="KW-0573">Peptidoglycan synthesis</keyword>
<evidence type="ECO:0000256" key="10">
    <source>
        <dbReference type="ARBA" id="ARBA00022960"/>
    </source>
</evidence>
<organism evidence="21 22">
    <name type="scientific">Candidatus Dojkabacteria bacterium</name>
    <dbReference type="NCBI Taxonomy" id="2099670"/>
    <lineage>
        <taxon>Bacteria</taxon>
        <taxon>Candidatus Dojkabacteria</taxon>
    </lineage>
</organism>
<evidence type="ECO:0000256" key="15">
    <source>
        <dbReference type="ARBA" id="ARBA00023316"/>
    </source>
</evidence>
<comment type="caution">
    <text evidence="21">The sequence shown here is derived from an EMBL/GenBank/DDBJ whole genome shotgun (WGS) entry which is preliminary data.</text>
</comment>
<dbReference type="PANTHER" id="PTHR32282:SF11">
    <property type="entry name" value="PENICILLIN-BINDING PROTEIN 1B"/>
    <property type="match status" value="1"/>
</dbReference>
<evidence type="ECO:0000256" key="1">
    <source>
        <dbReference type="ARBA" id="ARBA00004236"/>
    </source>
</evidence>
<dbReference type="GO" id="GO:0030288">
    <property type="term" value="C:outer membrane-bounded periplasmic space"/>
    <property type="evidence" value="ECO:0007669"/>
    <property type="project" value="TreeGrafter"/>
</dbReference>
<keyword evidence="12 18" id="KW-1133">Transmembrane helix</keyword>
<feature type="domain" description="Glycosyl transferase family 51" evidence="20">
    <location>
        <begin position="80"/>
        <end position="257"/>
    </location>
</feature>
<dbReference type="Pfam" id="PF00912">
    <property type="entry name" value="Transgly"/>
    <property type="match status" value="1"/>
</dbReference>
<evidence type="ECO:0000256" key="17">
    <source>
        <dbReference type="ARBA" id="ARBA00049902"/>
    </source>
</evidence>
<evidence type="ECO:0000256" key="2">
    <source>
        <dbReference type="ARBA" id="ARBA00004752"/>
    </source>
</evidence>
<dbReference type="Proteomes" id="UP000321026">
    <property type="component" value="Unassembled WGS sequence"/>
</dbReference>
<dbReference type="InterPro" id="IPR036950">
    <property type="entry name" value="PBP_transglycosylase"/>
</dbReference>
<dbReference type="SUPFAM" id="SSF53955">
    <property type="entry name" value="Lysozyme-like"/>
    <property type="match status" value="1"/>
</dbReference>
<evidence type="ECO:0000256" key="8">
    <source>
        <dbReference type="ARBA" id="ARBA00022692"/>
    </source>
</evidence>
<evidence type="ECO:0000313" key="21">
    <source>
        <dbReference type="EMBL" id="TXG76111.1"/>
    </source>
</evidence>
<dbReference type="InterPro" id="IPR050396">
    <property type="entry name" value="Glycosyltr_51/Transpeptidase"/>
</dbReference>
<keyword evidence="9" id="KW-0378">Hydrolase</keyword>
<evidence type="ECO:0000256" key="12">
    <source>
        <dbReference type="ARBA" id="ARBA00022989"/>
    </source>
</evidence>
<dbReference type="PANTHER" id="PTHR32282">
    <property type="entry name" value="BINDING PROTEIN TRANSPEPTIDASE, PUTATIVE-RELATED"/>
    <property type="match status" value="1"/>
</dbReference>
<dbReference type="NCBIfam" id="TIGR02074">
    <property type="entry name" value="PBP_1a_fam"/>
    <property type="match status" value="1"/>
</dbReference>
<evidence type="ECO:0000256" key="7">
    <source>
        <dbReference type="ARBA" id="ARBA00022679"/>
    </source>
</evidence>
<evidence type="ECO:0000256" key="11">
    <source>
        <dbReference type="ARBA" id="ARBA00022984"/>
    </source>
</evidence>
<accession>A0A5C7J3K2</accession>
<dbReference type="GO" id="GO:0009252">
    <property type="term" value="P:peptidoglycan biosynthetic process"/>
    <property type="evidence" value="ECO:0007669"/>
    <property type="project" value="UniProtKB-KW"/>
</dbReference>
<comment type="catalytic activity">
    <reaction evidence="17">
        <text>[GlcNAc-(1-&gt;4)-Mur2Ac(oyl-L-Ala-gamma-D-Glu-L-Lys-D-Ala-D-Ala)](n)-di-trans,octa-cis-undecaprenyl diphosphate + beta-D-GlcNAc-(1-&gt;4)-Mur2Ac(oyl-L-Ala-gamma-D-Glu-L-Lys-D-Ala-D-Ala)-di-trans,octa-cis-undecaprenyl diphosphate = [GlcNAc-(1-&gt;4)-Mur2Ac(oyl-L-Ala-gamma-D-Glu-L-Lys-D-Ala-D-Ala)](n+1)-di-trans,octa-cis-undecaprenyl diphosphate + di-trans,octa-cis-undecaprenyl diphosphate + H(+)</text>
        <dbReference type="Rhea" id="RHEA:23708"/>
        <dbReference type="Rhea" id="RHEA-COMP:9602"/>
        <dbReference type="Rhea" id="RHEA-COMP:9603"/>
        <dbReference type="ChEBI" id="CHEBI:15378"/>
        <dbReference type="ChEBI" id="CHEBI:58405"/>
        <dbReference type="ChEBI" id="CHEBI:60033"/>
        <dbReference type="ChEBI" id="CHEBI:78435"/>
        <dbReference type="EC" id="2.4.99.28"/>
    </reaction>
</comment>
<proteinExistence type="predicted"/>
<evidence type="ECO:0000256" key="4">
    <source>
        <dbReference type="ARBA" id="ARBA00022645"/>
    </source>
</evidence>
<dbReference type="Gene3D" id="1.10.3810.10">
    <property type="entry name" value="Biosynthetic peptidoglycan transglycosylase-like"/>
    <property type="match status" value="1"/>
</dbReference>
<dbReference type="InterPro" id="IPR012338">
    <property type="entry name" value="Beta-lactam/transpept-like"/>
</dbReference>
<keyword evidence="4" id="KW-0121">Carboxypeptidase</keyword>
<dbReference type="GO" id="GO:0008955">
    <property type="term" value="F:peptidoglycan glycosyltransferase activity"/>
    <property type="evidence" value="ECO:0007669"/>
    <property type="project" value="UniProtKB-EC"/>
</dbReference>
<keyword evidence="8 18" id="KW-0812">Transmembrane</keyword>
<comment type="pathway">
    <text evidence="2">Cell wall biogenesis; peptidoglycan biosynthesis.</text>
</comment>
<dbReference type="GO" id="GO:0008360">
    <property type="term" value="P:regulation of cell shape"/>
    <property type="evidence" value="ECO:0007669"/>
    <property type="project" value="UniProtKB-KW"/>
</dbReference>
<evidence type="ECO:0000256" key="3">
    <source>
        <dbReference type="ARBA" id="ARBA00022475"/>
    </source>
</evidence>
<keyword evidence="6" id="KW-0328">Glycosyltransferase</keyword>
<dbReference type="GO" id="GO:0004180">
    <property type="term" value="F:carboxypeptidase activity"/>
    <property type="evidence" value="ECO:0007669"/>
    <property type="project" value="UniProtKB-KW"/>
</dbReference>
<keyword evidence="3" id="KW-1003">Cell membrane</keyword>
<dbReference type="InterPro" id="IPR001460">
    <property type="entry name" value="PCN-bd_Tpept"/>
</dbReference>
<dbReference type="GO" id="GO:0006508">
    <property type="term" value="P:proteolysis"/>
    <property type="evidence" value="ECO:0007669"/>
    <property type="project" value="UniProtKB-KW"/>
</dbReference>
<protein>
    <recommendedName>
        <fullName evidence="16">peptidoglycan glycosyltransferase</fullName>
        <ecNumber evidence="16">2.4.99.28</ecNumber>
    </recommendedName>
</protein>
<evidence type="ECO:0000259" key="20">
    <source>
        <dbReference type="Pfam" id="PF00912"/>
    </source>
</evidence>
<dbReference type="Pfam" id="PF00905">
    <property type="entry name" value="Transpeptidase"/>
    <property type="match status" value="1"/>
</dbReference>
<keyword evidence="15" id="KW-0961">Cell wall biogenesis/degradation</keyword>
<keyword evidence="14" id="KW-0511">Multifunctional enzyme</keyword>
<evidence type="ECO:0000256" key="13">
    <source>
        <dbReference type="ARBA" id="ARBA00023136"/>
    </source>
</evidence>
<dbReference type="EMBL" id="SSDS01000084">
    <property type="protein sequence ID" value="TXG76111.1"/>
    <property type="molecule type" value="Genomic_DNA"/>
</dbReference>
<evidence type="ECO:0000256" key="14">
    <source>
        <dbReference type="ARBA" id="ARBA00023268"/>
    </source>
</evidence>
<evidence type="ECO:0000259" key="19">
    <source>
        <dbReference type="Pfam" id="PF00905"/>
    </source>
</evidence>
<dbReference type="AlphaFoldDB" id="A0A5C7J3K2"/>
<evidence type="ECO:0000313" key="22">
    <source>
        <dbReference type="Proteomes" id="UP000321026"/>
    </source>
</evidence>
<keyword evidence="10" id="KW-0133">Cell shape</keyword>
<dbReference type="EC" id="2.4.99.28" evidence="16"/>
<dbReference type="InterPro" id="IPR001264">
    <property type="entry name" value="Glyco_trans_51"/>
</dbReference>
<evidence type="ECO:0000256" key="6">
    <source>
        <dbReference type="ARBA" id="ARBA00022676"/>
    </source>
</evidence>
<dbReference type="GO" id="GO:0005886">
    <property type="term" value="C:plasma membrane"/>
    <property type="evidence" value="ECO:0007669"/>
    <property type="project" value="UniProtKB-SubCell"/>
</dbReference>
<gene>
    <name evidence="21" type="ORF">E6Q11_05350</name>
</gene>
<feature type="transmembrane region" description="Helical" evidence="18">
    <location>
        <begin position="30"/>
        <end position="53"/>
    </location>
</feature>
<keyword evidence="13 18" id="KW-0472">Membrane</keyword>
<dbReference type="InterPro" id="IPR023346">
    <property type="entry name" value="Lysozyme-like_dom_sf"/>
</dbReference>
<evidence type="ECO:0000256" key="9">
    <source>
        <dbReference type="ARBA" id="ARBA00022801"/>
    </source>
</evidence>
<evidence type="ECO:0000256" key="18">
    <source>
        <dbReference type="SAM" id="Phobius"/>
    </source>
</evidence>
<reference evidence="21 22" key="1">
    <citation type="submission" date="2018-09" db="EMBL/GenBank/DDBJ databases">
        <title>Metagenome Assembled Genomes from an Advanced Water Purification Facility.</title>
        <authorList>
            <person name="Stamps B.W."/>
            <person name="Spear J.R."/>
        </authorList>
    </citation>
    <scope>NUCLEOTIDE SEQUENCE [LARGE SCALE GENOMIC DNA]</scope>
    <source>
        <strain evidence="21">Bin_63_2</strain>
    </source>
</reference>
<keyword evidence="5" id="KW-0645">Protease</keyword>
<comment type="subcellular location">
    <subcellularLocation>
        <location evidence="1">Cell membrane</location>
    </subcellularLocation>
</comment>
<evidence type="ECO:0000256" key="5">
    <source>
        <dbReference type="ARBA" id="ARBA00022670"/>
    </source>
</evidence>
<dbReference type="FunFam" id="1.10.3810.10:FF:000003">
    <property type="entry name" value="Penicillin-binding protein 1a"/>
    <property type="match status" value="1"/>
</dbReference>
<feature type="domain" description="Penicillin-binding protein transpeptidase" evidence="19">
    <location>
        <begin position="344"/>
        <end position="645"/>
    </location>
</feature>
<dbReference type="Gene3D" id="3.40.710.10">
    <property type="entry name" value="DD-peptidase/beta-lactamase superfamily"/>
    <property type="match status" value="1"/>
</dbReference>
<dbReference type="SUPFAM" id="SSF56601">
    <property type="entry name" value="beta-lactamase/transpeptidase-like"/>
    <property type="match status" value="1"/>
</dbReference>